<dbReference type="InterPro" id="IPR005135">
    <property type="entry name" value="Endo/exonuclease/phosphatase"/>
</dbReference>
<reference evidence="2" key="1">
    <citation type="submission" date="2019-04" db="EMBL/GenBank/DDBJ databases">
        <title>An insight into the mialome of Ixodes scapularis.</title>
        <authorList>
            <person name="Ribeiro J.M."/>
            <person name="Mather T.N."/>
            <person name="Karim S."/>
        </authorList>
    </citation>
    <scope>NUCLEOTIDE SEQUENCE</scope>
</reference>
<dbReference type="Gene3D" id="3.60.10.10">
    <property type="entry name" value="Endonuclease/exonuclease/phosphatase"/>
    <property type="match status" value="1"/>
</dbReference>
<dbReference type="InterPro" id="IPR012337">
    <property type="entry name" value="RNaseH-like_sf"/>
</dbReference>
<protein>
    <submittedName>
        <fullName evidence="2">Putative tick transposon</fullName>
    </submittedName>
</protein>
<dbReference type="GO" id="GO:0003824">
    <property type="term" value="F:catalytic activity"/>
    <property type="evidence" value="ECO:0007669"/>
    <property type="project" value="InterPro"/>
</dbReference>
<evidence type="ECO:0000313" key="2">
    <source>
        <dbReference type="EMBL" id="MOY42581.1"/>
    </source>
</evidence>
<dbReference type="VEuPathDB" id="VectorBase:ISCW013953"/>
<dbReference type="VEuPathDB" id="VectorBase:ISCI018430"/>
<dbReference type="PANTHER" id="PTHR19446">
    <property type="entry name" value="REVERSE TRANSCRIPTASES"/>
    <property type="match status" value="1"/>
</dbReference>
<dbReference type="Pfam" id="PF14529">
    <property type="entry name" value="Exo_endo_phos_2"/>
    <property type="match status" value="1"/>
</dbReference>
<dbReference type="VEuPathDB" id="VectorBase:ISCW007356"/>
<dbReference type="EMBL" id="GHJT01008610">
    <property type="protein sequence ID" value="MOY42581.1"/>
    <property type="molecule type" value="Transcribed_RNA"/>
</dbReference>
<dbReference type="InterPro" id="IPR043502">
    <property type="entry name" value="DNA/RNA_pol_sf"/>
</dbReference>
<dbReference type="SUPFAM" id="SSF53098">
    <property type="entry name" value="Ribonuclease H-like"/>
    <property type="match status" value="1"/>
</dbReference>
<dbReference type="CDD" id="cd01650">
    <property type="entry name" value="RT_nLTR_like"/>
    <property type="match status" value="1"/>
</dbReference>
<dbReference type="AlphaFoldDB" id="A0A4D5S129"/>
<dbReference type="InterPro" id="IPR036691">
    <property type="entry name" value="Endo/exonu/phosph_ase_sf"/>
</dbReference>
<dbReference type="InterPro" id="IPR036397">
    <property type="entry name" value="RNaseH_sf"/>
</dbReference>
<dbReference type="SUPFAM" id="SSF56219">
    <property type="entry name" value="DNase I-like"/>
    <property type="match status" value="1"/>
</dbReference>
<dbReference type="SUPFAM" id="SSF56672">
    <property type="entry name" value="DNA/RNA polymerases"/>
    <property type="match status" value="1"/>
</dbReference>
<accession>A0A4D5S129</accession>
<dbReference type="VEuPathDB" id="VectorBase:ISCI014595"/>
<dbReference type="OrthoDB" id="3645095at2759"/>
<dbReference type="PROSITE" id="PS50878">
    <property type="entry name" value="RT_POL"/>
    <property type="match status" value="1"/>
</dbReference>
<dbReference type="VEuPathDB" id="VectorBase:ISCW018430"/>
<feature type="non-terminal residue" evidence="2">
    <location>
        <position position="1207"/>
    </location>
</feature>
<proteinExistence type="predicted"/>
<dbReference type="VEuPathDB" id="VectorBase:ISCI021625"/>
<feature type="domain" description="Reverse transcriptase" evidence="1">
    <location>
        <begin position="464"/>
        <end position="736"/>
    </location>
</feature>
<dbReference type="VEuPathDB" id="VectorBase:ISCP_017491"/>
<dbReference type="Pfam" id="PF00078">
    <property type="entry name" value="RVT_1"/>
    <property type="match status" value="1"/>
</dbReference>
<dbReference type="Gene3D" id="3.30.420.10">
    <property type="entry name" value="Ribonuclease H-like superfamily/Ribonuclease H"/>
    <property type="match status" value="1"/>
</dbReference>
<dbReference type="GO" id="GO:0003676">
    <property type="term" value="F:nucleic acid binding"/>
    <property type="evidence" value="ECO:0007669"/>
    <property type="project" value="InterPro"/>
</dbReference>
<sequence>MEGRGGLKIWQWNAGGLGTKINSLKMILMDSKPPPDVLALQETDTNGSIPGYDRFDTEQGTTGKNICTFVRRDLAVKKHTVSMDGPTKLIVTEILPKRKKQQSLFICNMYSSPKDASAECAQVFKALNPLLVDNAAIVLGDFNAHHTIWGYGTDSVKGKAIVDAADRYNAVLLNDVTYPTRIGNSVQRNTTPDLAFSVNLEDVVWKNTQENSGSDHYIIEVQATLPGYTPRKARIQPCVDWDKFRRERENRVFTSIEEWSATVVEDAANATRQVENPTQAETIDSRLGNMLEAYYSLYNRWKSTGKRYSKLRKKASRLYKDIEDYAKQLNHQKWQQVCDEAQNMLHTKSPWHLFRKILAPENTKPETQKLLIKLMRDYVGNTEDLIADLYARYLDAPPEAGANDVSYSGNSNPLLDAPIKVHEIRRALAKLKVSSAPGEDKVNNRMLKNLDDNSVRCLTNYFNEIWTSGVIPKAFKHATVCFIPKPGKPLTIDNLRPISLTSCVGKVLEHIIQTRIQEYMEEHNLFTEHMFGFRKQLSTQDVLLQLKEGVHKQKWTALAALDLRKAFDRVSHVAILRQVSAHNLGERTFNYIKDFLQNRTAKIQLDGELTDELEVNKGRGTPQGSVISPLLFNLIMIPLSRKLQEVEGLKHAVYADDITLWTALPSPSRNNVINAGIKIVRQEAKEAGLECATDKSALLVRTSKNRKLRENEEFYIELQRMDIPRADQVKILGMIVSIEDRNREALTKLRKQADNVARLIRRTSKRSYGLKESGTCRLVHAFTLSRIMYAAPYMNLKKAEEDSLDVIIRRSFKAALGISQKTSNDGLDQMGIHNTFDEMRKAQRQVQIQRLSQTRTGRRVLQDIGVLLMDQEMQEKHSIRQEWTDTVRSIPLPKNMSSAHNSGRRLARAKALNKLHEGKVHIFHADAGPYPGRPGKFVIAVHNARQDSMATISAKSIEEAEEAAIALARVQAARRGEMYAIVTSDSKKAITNTSLGRVGLAAYKLYARTQISKEANHTLTWVPGHSGHTGNETAHMLVVRGLHLRTTGRMGLPTTHGDHNYSAPTNTIGPAGYGEILERLRLRRQTLAAPHKKLSRLQESAWRRLQLRNNTTPHILKRSWPDLFSGKCEDCGNQEEGTWRHVYWECPTNPLPATLRVEDGLPVWETLLVAEDIGTQLEVISRAQKIEDKWKKRLCMRQSHTPNPSNP</sequence>
<evidence type="ECO:0000259" key="1">
    <source>
        <dbReference type="PROSITE" id="PS50878"/>
    </source>
</evidence>
<dbReference type="VEuPathDB" id="VectorBase:ISCI011041"/>
<organism evidence="2">
    <name type="scientific">Ixodes scapularis</name>
    <name type="common">Black-legged tick</name>
    <name type="synonym">Deer tick</name>
    <dbReference type="NCBI Taxonomy" id="6945"/>
    <lineage>
        <taxon>Eukaryota</taxon>
        <taxon>Metazoa</taxon>
        <taxon>Ecdysozoa</taxon>
        <taxon>Arthropoda</taxon>
        <taxon>Chelicerata</taxon>
        <taxon>Arachnida</taxon>
        <taxon>Acari</taxon>
        <taxon>Parasitiformes</taxon>
        <taxon>Ixodida</taxon>
        <taxon>Ixodoidea</taxon>
        <taxon>Ixodidae</taxon>
        <taxon>Ixodinae</taxon>
        <taxon>Ixodes</taxon>
    </lineage>
</organism>
<dbReference type="InterPro" id="IPR000477">
    <property type="entry name" value="RT_dom"/>
</dbReference>
<name>A0A4D5S129_IXOSC</name>
<dbReference type="GO" id="GO:0042575">
    <property type="term" value="C:DNA polymerase complex"/>
    <property type="evidence" value="ECO:0007669"/>
    <property type="project" value="UniProtKB-ARBA"/>
</dbReference>
<dbReference type="GO" id="GO:0071897">
    <property type="term" value="P:DNA biosynthetic process"/>
    <property type="evidence" value="ECO:0007669"/>
    <property type="project" value="UniProtKB-ARBA"/>
</dbReference>